<evidence type="ECO:0000313" key="13">
    <source>
        <dbReference type="Proteomes" id="UP001074726"/>
    </source>
</evidence>
<keyword evidence="13" id="KW-1185">Reference proteome</keyword>
<evidence type="ECO:0000256" key="4">
    <source>
        <dbReference type="ARBA" id="ARBA00022692"/>
    </source>
</evidence>
<feature type="domain" description="Polysaccharide chain length determinant N-terminal" evidence="10">
    <location>
        <begin position="2"/>
        <end position="87"/>
    </location>
</feature>
<keyword evidence="4 9" id="KW-0812">Transmembrane</keyword>
<sequence>MELQDYWRTVRRRWRLVLGSVLVVIAIAAVWTWTTTPLYSSSTRLFVSTSQTDENSAYTGNLFATQRVASYADLVTSNQLAERVAGELEDADPTTVRGQVTASAVPETVLLEITATDANPERARDIAQAYAEQLQVLVEELETPNGKSTAVIKATLIDDAEVPTSPVSPQPLRNLALGGVLGLLLGVGLAVTRELLDTSVKGADDIAAITSAPVLGNIFSDTDAKRAPHEVLFTATPWAEAFRVLRTNMQYVDVDHDQKILVVTSSLPGEGKSTTAVNLAVTLTQAGQKVALVECDLRRPLIADRLELDGSIGTTSVLIGKVSADDVMQPYADTTLDVMVCGQIPPNPSELLQSQAMEALLDDLRSRYDVVVLDAPPLLPVTDAALLATRADGAVVVVSHGHTTRDQLSTAIERLDSVGATTLGLVVNQTPARKSASGYGYGYGYAPLEETPQSGGGKRRRR</sequence>
<dbReference type="RefSeq" id="WP_268111513.1">
    <property type="nucleotide sequence ID" value="NZ_JAPPUX010000003.1"/>
</dbReference>
<proteinExistence type="inferred from homology"/>
<dbReference type="NCBIfam" id="TIGR01007">
    <property type="entry name" value="eps_fam"/>
    <property type="match status" value="1"/>
</dbReference>
<dbReference type="EC" id="2.7.10.2" evidence="12"/>
<dbReference type="InterPro" id="IPR003856">
    <property type="entry name" value="LPS_length_determ_N"/>
</dbReference>
<keyword evidence="6" id="KW-0067">ATP-binding</keyword>
<protein>
    <submittedName>
        <fullName evidence="12">Polysaccharide biosynthesis tyrosine autokinase</fullName>
        <ecNumber evidence="12">2.7.10.2</ecNumber>
    </submittedName>
</protein>
<keyword evidence="5" id="KW-0547">Nucleotide-binding</keyword>
<keyword evidence="3" id="KW-1003">Cell membrane</keyword>
<dbReference type="InterPro" id="IPR005702">
    <property type="entry name" value="Wzc-like_C"/>
</dbReference>
<dbReference type="InterPro" id="IPR032807">
    <property type="entry name" value="GNVR"/>
</dbReference>
<evidence type="ECO:0000256" key="1">
    <source>
        <dbReference type="ARBA" id="ARBA00004651"/>
    </source>
</evidence>
<dbReference type="Gene3D" id="3.40.50.300">
    <property type="entry name" value="P-loop containing nucleotide triphosphate hydrolases"/>
    <property type="match status" value="1"/>
</dbReference>
<evidence type="ECO:0000256" key="9">
    <source>
        <dbReference type="SAM" id="Phobius"/>
    </source>
</evidence>
<dbReference type="CDD" id="cd05387">
    <property type="entry name" value="BY-kinase"/>
    <property type="match status" value="1"/>
</dbReference>
<dbReference type="PANTHER" id="PTHR32309">
    <property type="entry name" value="TYROSINE-PROTEIN KINASE"/>
    <property type="match status" value="1"/>
</dbReference>
<dbReference type="SUPFAM" id="SSF52540">
    <property type="entry name" value="P-loop containing nucleoside triphosphate hydrolases"/>
    <property type="match status" value="1"/>
</dbReference>
<reference evidence="12" key="1">
    <citation type="submission" date="2022-08" db="EMBL/GenBank/DDBJ databases">
        <title>Genome sequencing of Nocardioides sp. STR2.</title>
        <authorList>
            <person name="So Y."/>
        </authorList>
    </citation>
    <scope>NUCLEOTIDE SEQUENCE</scope>
    <source>
        <strain evidence="12">STR2</strain>
    </source>
</reference>
<comment type="similarity">
    <text evidence="2">Belongs to the CpsC/CapA family.</text>
</comment>
<comment type="subcellular location">
    <subcellularLocation>
        <location evidence="1">Cell membrane</location>
        <topology evidence="1">Multi-pass membrane protein</topology>
    </subcellularLocation>
</comment>
<keyword evidence="7 9" id="KW-1133">Transmembrane helix</keyword>
<evidence type="ECO:0000256" key="5">
    <source>
        <dbReference type="ARBA" id="ARBA00022741"/>
    </source>
</evidence>
<gene>
    <name evidence="12" type="ORF">NYO98_10000</name>
</gene>
<evidence type="ECO:0000256" key="3">
    <source>
        <dbReference type="ARBA" id="ARBA00022475"/>
    </source>
</evidence>
<dbReference type="InterPro" id="IPR050445">
    <property type="entry name" value="Bact_polysacc_biosynth/exp"/>
</dbReference>
<feature type="transmembrane region" description="Helical" evidence="9">
    <location>
        <begin position="16"/>
        <end position="34"/>
    </location>
</feature>
<dbReference type="Pfam" id="PF10609">
    <property type="entry name" value="ParA"/>
    <property type="match status" value="1"/>
</dbReference>
<evidence type="ECO:0000256" key="8">
    <source>
        <dbReference type="ARBA" id="ARBA00023136"/>
    </source>
</evidence>
<dbReference type="PANTHER" id="PTHR32309:SF13">
    <property type="entry name" value="FERRIC ENTEROBACTIN TRANSPORT PROTEIN FEPE"/>
    <property type="match status" value="1"/>
</dbReference>
<dbReference type="Proteomes" id="UP001074726">
    <property type="component" value="Unassembled WGS sequence"/>
</dbReference>
<dbReference type="Pfam" id="PF02706">
    <property type="entry name" value="Wzz"/>
    <property type="match status" value="1"/>
</dbReference>
<accession>A0ABT4CET0</accession>
<organism evidence="12 13">
    <name type="scientific">Nocardioides pini</name>
    <dbReference type="NCBI Taxonomy" id="2975053"/>
    <lineage>
        <taxon>Bacteria</taxon>
        <taxon>Bacillati</taxon>
        <taxon>Actinomycetota</taxon>
        <taxon>Actinomycetes</taxon>
        <taxon>Propionibacteriales</taxon>
        <taxon>Nocardioidaceae</taxon>
        <taxon>Nocardioides</taxon>
    </lineage>
</organism>
<evidence type="ECO:0000259" key="10">
    <source>
        <dbReference type="Pfam" id="PF02706"/>
    </source>
</evidence>
<keyword evidence="12" id="KW-0808">Transferase</keyword>
<evidence type="ECO:0000313" key="12">
    <source>
        <dbReference type="EMBL" id="MCY4726609.1"/>
    </source>
</evidence>
<dbReference type="InterPro" id="IPR027417">
    <property type="entry name" value="P-loop_NTPase"/>
</dbReference>
<keyword evidence="8 9" id="KW-0472">Membrane</keyword>
<dbReference type="GO" id="GO:0004715">
    <property type="term" value="F:non-membrane spanning protein tyrosine kinase activity"/>
    <property type="evidence" value="ECO:0007669"/>
    <property type="project" value="UniProtKB-EC"/>
</dbReference>
<dbReference type="EMBL" id="JAPPUX010000003">
    <property type="protein sequence ID" value="MCY4726609.1"/>
    <property type="molecule type" value="Genomic_DNA"/>
</dbReference>
<dbReference type="InterPro" id="IPR033756">
    <property type="entry name" value="YlxH/NBP35"/>
</dbReference>
<name>A0ABT4CET0_9ACTN</name>
<evidence type="ECO:0000256" key="2">
    <source>
        <dbReference type="ARBA" id="ARBA00006683"/>
    </source>
</evidence>
<feature type="domain" description="Tyrosine-protein kinase G-rich" evidence="11">
    <location>
        <begin position="145"/>
        <end position="194"/>
    </location>
</feature>
<evidence type="ECO:0000256" key="7">
    <source>
        <dbReference type="ARBA" id="ARBA00022989"/>
    </source>
</evidence>
<dbReference type="Pfam" id="PF13807">
    <property type="entry name" value="GNVR"/>
    <property type="match status" value="1"/>
</dbReference>
<comment type="caution">
    <text evidence="12">The sequence shown here is derived from an EMBL/GenBank/DDBJ whole genome shotgun (WGS) entry which is preliminary data.</text>
</comment>
<evidence type="ECO:0000259" key="11">
    <source>
        <dbReference type="Pfam" id="PF13807"/>
    </source>
</evidence>
<evidence type="ECO:0000256" key="6">
    <source>
        <dbReference type="ARBA" id="ARBA00022840"/>
    </source>
</evidence>